<dbReference type="STRING" id="59920.PMN2A_0826"/>
<comment type="similarity">
    <text evidence="2 5">Belongs to the DegT/DnrJ/EryC1 family.</text>
</comment>
<dbReference type="PhylomeDB" id="Q46JL1"/>
<dbReference type="PANTHER" id="PTHR30244:SF9">
    <property type="entry name" value="PROTEIN RV3402C"/>
    <property type="match status" value="1"/>
</dbReference>
<dbReference type="Gene3D" id="3.40.640.10">
    <property type="entry name" value="Type I PLP-dependent aspartate aminotransferase-like (Major domain)"/>
    <property type="match status" value="1"/>
</dbReference>
<proteinExistence type="inferred from homology"/>
<dbReference type="EMBL" id="CP000095">
    <property type="protein sequence ID" value="AAZ58317.1"/>
    <property type="molecule type" value="Genomic_DNA"/>
</dbReference>
<gene>
    <name evidence="6" type="ordered locus">PMN2A_0826</name>
</gene>
<feature type="active site" description="Proton acceptor" evidence="3">
    <location>
        <position position="188"/>
    </location>
</feature>
<dbReference type="GO" id="GO:0030170">
    <property type="term" value="F:pyridoxal phosphate binding"/>
    <property type="evidence" value="ECO:0007669"/>
    <property type="project" value="TreeGrafter"/>
</dbReference>
<dbReference type="PIRSF" id="PIRSF000390">
    <property type="entry name" value="PLP_StrS"/>
    <property type="match status" value="1"/>
</dbReference>
<dbReference type="AlphaFoldDB" id="Q46JL1"/>
<evidence type="ECO:0000313" key="6">
    <source>
        <dbReference type="EMBL" id="AAZ58317.1"/>
    </source>
</evidence>
<evidence type="ECO:0000256" key="1">
    <source>
        <dbReference type="ARBA" id="ARBA00022898"/>
    </source>
</evidence>
<feature type="modified residue" description="N6-(pyridoxal phosphate)lysine" evidence="4">
    <location>
        <position position="188"/>
    </location>
</feature>
<evidence type="ECO:0000256" key="5">
    <source>
        <dbReference type="RuleBase" id="RU004508"/>
    </source>
</evidence>
<evidence type="ECO:0000313" key="7">
    <source>
        <dbReference type="Proteomes" id="UP000002535"/>
    </source>
</evidence>
<dbReference type="Pfam" id="PF01041">
    <property type="entry name" value="DegT_DnrJ_EryC1"/>
    <property type="match status" value="1"/>
</dbReference>
<keyword evidence="6" id="KW-0808">Transferase</keyword>
<keyword evidence="7" id="KW-1185">Reference proteome</keyword>
<sequence>MKKIYKKKNCVGLPSLCELEEFSNLLKEAWASEVLTNNGPLLQKLEKEICKSLTIEHYIAVSNGTVALQLAIEALEIKGTILVPAFSWIASAAAAGWQKCKIKYCDIDEKTLNICTNSIEKNIDSTVEAIMPVHVFGNPCNISALNIIAKKYNLKLIYDAAHAFGTTLNGRSILSYGDISCVSTHATKIFNTAEGGGVISTSKIINEKIKSLRFFGFDENKNLVRAGINAKMSEIHAALGLANLKHFVKTINHRRKINDVYRNQLLKNRNISLQEINEGSNCSYFPIILDSESTCIKIIKLLTSHNILPKRYFYPSLNKIGNIFSNEKCPVSDSISERIICLPSHNNVSTEDAVYISDLICKSN</sequence>
<dbReference type="PANTHER" id="PTHR30244">
    <property type="entry name" value="TRANSAMINASE"/>
    <property type="match status" value="1"/>
</dbReference>
<evidence type="ECO:0000256" key="2">
    <source>
        <dbReference type="ARBA" id="ARBA00037999"/>
    </source>
</evidence>
<dbReference type="InterPro" id="IPR015421">
    <property type="entry name" value="PyrdxlP-dep_Trfase_major"/>
</dbReference>
<dbReference type="Proteomes" id="UP000002535">
    <property type="component" value="Chromosome"/>
</dbReference>
<accession>Q46JL1</accession>
<evidence type="ECO:0000256" key="3">
    <source>
        <dbReference type="PIRSR" id="PIRSR000390-1"/>
    </source>
</evidence>
<keyword evidence="6" id="KW-0032">Aminotransferase</keyword>
<dbReference type="RefSeq" id="WP_011294914.1">
    <property type="nucleotide sequence ID" value="NC_007335.2"/>
</dbReference>
<dbReference type="InterPro" id="IPR000653">
    <property type="entry name" value="DegT/StrS_aminotransferase"/>
</dbReference>
<dbReference type="CDD" id="cd00616">
    <property type="entry name" value="AHBA_syn"/>
    <property type="match status" value="1"/>
</dbReference>
<keyword evidence="1 4" id="KW-0663">Pyridoxal phosphate</keyword>
<dbReference type="GO" id="GO:0008483">
    <property type="term" value="F:transaminase activity"/>
    <property type="evidence" value="ECO:0007669"/>
    <property type="project" value="UniProtKB-KW"/>
</dbReference>
<dbReference type="GO" id="GO:0000271">
    <property type="term" value="P:polysaccharide biosynthetic process"/>
    <property type="evidence" value="ECO:0007669"/>
    <property type="project" value="TreeGrafter"/>
</dbReference>
<dbReference type="SUPFAM" id="SSF53383">
    <property type="entry name" value="PLP-dependent transferases"/>
    <property type="match status" value="1"/>
</dbReference>
<dbReference type="KEGG" id="pmn:PMN2A_0826"/>
<dbReference type="HOGENOM" id="CLU_033332_1_0_3"/>
<name>Q46JL1_PROMT</name>
<reference evidence="6 7" key="1">
    <citation type="journal article" date="2007" name="PLoS Genet.">
        <title>Patterns and implications of gene gain and loss in the evolution of Prochlorococcus.</title>
        <authorList>
            <person name="Kettler G.C."/>
            <person name="Martiny A.C."/>
            <person name="Huang K."/>
            <person name="Zucker J."/>
            <person name="Coleman M.L."/>
            <person name="Rodrigue S."/>
            <person name="Chen F."/>
            <person name="Lapidus A."/>
            <person name="Ferriera S."/>
            <person name="Johnson J."/>
            <person name="Steglich C."/>
            <person name="Church G.M."/>
            <person name="Richardson P."/>
            <person name="Chisholm S.W."/>
        </authorList>
    </citation>
    <scope>NUCLEOTIDE SEQUENCE [LARGE SCALE GENOMIC DNA]</scope>
    <source>
        <strain evidence="6 7">NATL2A</strain>
    </source>
</reference>
<organism evidence="6 7">
    <name type="scientific">Prochlorococcus marinus (strain NATL2A)</name>
    <dbReference type="NCBI Taxonomy" id="59920"/>
    <lineage>
        <taxon>Bacteria</taxon>
        <taxon>Bacillati</taxon>
        <taxon>Cyanobacteriota</taxon>
        <taxon>Cyanophyceae</taxon>
        <taxon>Synechococcales</taxon>
        <taxon>Prochlorococcaceae</taxon>
        <taxon>Prochlorococcus</taxon>
    </lineage>
</organism>
<dbReference type="InterPro" id="IPR015424">
    <property type="entry name" value="PyrdxlP-dep_Trfase"/>
</dbReference>
<evidence type="ECO:0000256" key="4">
    <source>
        <dbReference type="PIRSR" id="PIRSR000390-2"/>
    </source>
</evidence>
<protein>
    <submittedName>
        <fullName evidence="6">Aminotransferase</fullName>
    </submittedName>
</protein>